<dbReference type="RefSeq" id="WP_156927373.1">
    <property type="nucleotide sequence ID" value="NZ_CP007264.1"/>
</dbReference>
<dbReference type="KEGG" id="tnu:BD01_0487"/>
<dbReference type="eggNOG" id="ENOG502N5PR">
    <property type="taxonomic scope" value="Archaea"/>
</dbReference>
<accession>W8NSL5</accession>
<dbReference type="AlphaFoldDB" id="W8NSL5"/>
<reference evidence="1 2" key="1">
    <citation type="submission" date="2014-02" db="EMBL/GenBank/DDBJ databases">
        <title>Genome Sequence of an Hyperthermophilic Archaeon, Thermococcus nautili 30-1, producing viral vesicles.</title>
        <authorList>
            <person name="Oberto J."/>
            <person name="Gaudin M."/>
            <person name="Cossu M."/>
            <person name="Gorlas A."/>
            <person name="Slesarev A."/>
            <person name="Marguet E."/>
            <person name="Forterre P."/>
        </authorList>
    </citation>
    <scope>NUCLEOTIDE SEQUENCE [LARGE SCALE GENOMIC DNA]</scope>
    <source>
        <strain evidence="1 2">30-1</strain>
    </source>
</reference>
<dbReference type="STRING" id="195522.BD01_0487"/>
<dbReference type="Proteomes" id="UP000019434">
    <property type="component" value="Chromosome"/>
</dbReference>
<gene>
    <name evidence="1" type="ORF">BD01_0487</name>
</gene>
<evidence type="ECO:0000313" key="1">
    <source>
        <dbReference type="EMBL" id="AHL22112.1"/>
    </source>
</evidence>
<evidence type="ECO:0000313" key="2">
    <source>
        <dbReference type="Proteomes" id="UP000019434"/>
    </source>
</evidence>
<evidence type="ECO:0008006" key="3">
    <source>
        <dbReference type="Google" id="ProtNLM"/>
    </source>
</evidence>
<dbReference type="OrthoDB" id="94362at2157"/>
<dbReference type="HOGENOM" id="CLU_2985871_0_0_2"/>
<name>W8NSL5_9EURY</name>
<protein>
    <recommendedName>
        <fullName evidence="3">DUF2191 domain-containing protein</fullName>
    </recommendedName>
</protein>
<organism evidence="1 2">
    <name type="scientific">Thermococcus nautili</name>
    <dbReference type="NCBI Taxonomy" id="195522"/>
    <lineage>
        <taxon>Archaea</taxon>
        <taxon>Methanobacteriati</taxon>
        <taxon>Methanobacteriota</taxon>
        <taxon>Thermococci</taxon>
        <taxon>Thermococcales</taxon>
        <taxon>Thermococcaceae</taxon>
        <taxon>Thermococcus</taxon>
    </lineage>
</organism>
<keyword evidence="2" id="KW-1185">Reference proteome</keyword>
<sequence length="57" mass="6335">MSEIVVKIPDGVDERLAKLAIERALKRLKVANETFGTLKPKRNADELIAEADEAWTA</sequence>
<dbReference type="EMBL" id="CP007264">
    <property type="protein sequence ID" value="AHL22112.1"/>
    <property type="molecule type" value="Genomic_DNA"/>
</dbReference>
<dbReference type="GeneID" id="43090237"/>
<proteinExistence type="predicted"/>